<evidence type="ECO:0000256" key="1">
    <source>
        <dbReference type="ARBA" id="ARBA00004651"/>
    </source>
</evidence>
<evidence type="ECO:0000256" key="6">
    <source>
        <dbReference type="ARBA" id="ARBA00022692"/>
    </source>
</evidence>
<evidence type="ECO:0000256" key="4">
    <source>
        <dbReference type="ARBA" id="ARBA00021581"/>
    </source>
</evidence>
<dbReference type="HAMAP" id="MF_01006">
    <property type="entry name" value="Undec_diphosphatase"/>
    <property type="match status" value="1"/>
</dbReference>
<keyword evidence="11 17" id="KW-0472">Membrane</keyword>
<dbReference type="PANTHER" id="PTHR30622:SF4">
    <property type="entry name" value="UNDECAPRENYL-DIPHOSPHATASE"/>
    <property type="match status" value="1"/>
</dbReference>
<comment type="miscellaneous">
    <text evidence="17">Bacitracin is thought to be involved in the inhibition of peptidoglycan synthesis by sequestering undecaprenyl diphosphate, thereby reducing the pool of lipid carrier available.</text>
</comment>
<evidence type="ECO:0000256" key="10">
    <source>
        <dbReference type="ARBA" id="ARBA00022989"/>
    </source>
</evidence>
<dbReference type="EC" id="3.6.1.27" evidence="3 17"/>
<feature type="transmembrane region" description="Helical" evidence="17">
    <location>
        <begin position="125"/>
        <end position="147"/>
    </location>
</feature>
<keyword evidence="10 17" id="KW-1133">Transmembrane helix</keyword>
<evidence type="ECO:0000256" key="9">
    <source>
        <dbReference type="ARBA" id="ARBA00022984"/>
    </source>
</evidence>
<feature type="transmembrane region" description="Helical" evidence="17">
    <location>
        <begin position="216"/>
        <end position="234"/>
    </location>
</feature>
<keyword evidence="12 17" id="KW-0046">Antibiotic resistance</keyword>
<dbReference type="RefSeq" id="WP_220193347.1">
    <property type="nucleotide sequence ID" value="NZ_BNJF01000001.1"/>
</dbReference>
<evidence type="ECO:0000256" key="2">
    <source>
        <dbReference type="ARBA" id="ARBA00010621"/>
    </source>
</evidence>
<evidence type="ECO:0000256" key="5">
    <source>
        <dbReference type="ARBA" id="ARBA00022475"/>
    </source>
</evidence>
<evidence type="ECO:0000256" key="3">
    <source>
        <dbReference type="ARBA" id="ARBA00012374"/>
    </source>
</evidence>
<evidence type="ECO:0000256" key="13">
    <source>
        <dbReference type="ARBA" id="ARBA00023316"/>
    </source>
</evidence>
<comment type="caution">
    <text evidence="18">The sequence shown here is derived from an EMBL/GenBank/DDBJ whole genome shotgun (WGS) entry which is preliminary data.</text>
</comment>
<comment type="function">
    <text evidence="17">Catalyzes the dephosphorylation of undecaprenyl diphosphate (UPP). Confers resistance to bacitracin.</text>
</comment>
<evidence type="ECO:0000256" key="16">
    <source>
        <dbReference type="ARBA" id="ARBA00047594"/>
    </source>
</evidence>
<dbReference type="GO" id="GO:0046677">
    <property type="term" value="P:response to antibiotic"/>
    <property type="evidence" value="ECO:0007669"/>
    <property type="project" value="UniProtKB-UniRule"/>
</dbReference>
<gene>
    <name evidence="18" type="primary">bacA</name>
    <name evidence="17" type="synonym">uppP</name>
    <name evidence="18" type="ORF">KSX_20650</name>
</gene>
<dbReference type="GO" id="GO:0009252">
    <property type="term" value="P:peptidoglycan biosynthetic process"/>
    <property type="evidence" value="ECO:0007669"/>
    <property type="project" value="UniProtKB-KW"/>
</dbReference>
<dbReference type="GO" id="GO:0071555">
    <property type="term" value="P:cell wall organization"/>
    <property type="evidence" value="ECO:0007669"/>
    <property type="project" value="UniProtKB-KW"/>
</dbReference>
<evidence type="ECO:0000256" key="17">
    <source>
        <dbReference type="HAMAP-Rule" id="MF_01006"/>
    </source>
</evidence>
<dbReference type="PANTHER" id="PTHR30622">
    <property type="entry name" value="UNDECAPRENYL-DIPHOSPHATASE"/>
    <property type="match status" value="1"/>
</dbReference>
<evidence type="ECO:0000256" key="7">
    <source>
        <dbReference type="ARBA" id="ARBA00022801"/>
    </source>
</evidence>
<dbReference type="AlphaFoldDB" id="A0A8J3MPK1"/>
<feature type="transmembrane region" description="Helical" evidence="17">
    <location>
        <begin position="53"/>
        <end position="73"/>
    </location>
</feature>
<evidence type="ECO:0000313" key="18">
    <source>
        <dbReference type="EMBL" id="GHO43902.1"/>
    </source>
</evidence>
<feature type="transmembrane region" description="Helical" evidence="17">
    <location>
        <begin position="246"/>
        <end position="268"/>
    </location>
</feature>
<dbReference type="GO" id="GO:0050380">
    <property type="term" value="F:undecaprenyl-diphosphatase activity"/>
    <property type="evidence" value="ECO:0007669"/>
    <property type="project" value="UniProtKB-UniRule"/>
</dbReference>
<keyword evidence="13 17" id="KW-0961">Cell wall biogenesis/degradation</keyword>
<evidence type="ECO:0000256" key="11">
    <source>
        <dbReference type="ARBA" id="ARBA00023136"/>
    </source>
</evidence>
<dbReference type="EMBL" id="BNJF01000001">
    <property type="protein sequence ID" value="GHO43902.1"/>
    <property type="molecule type" value="Genomic_DNA"/>
</dbReference>
<dbReference type="GO" id="GO:0008360">
    <property type="term" value="P:regulation of cell shape"/>
    <property type="evidence" value="ECO:0007669"/>
    <property type="project" value="UniProtKB-KW"/>
</dbReference>
<evidence type="ECO:0000256" key="14">
    <source>
        <dbReference type="ARBA" id="ARBA00032707"/>
    </source>
</evidence>
<keyword evidence="19" id="KW-1185">Reference proteome</keyword>
<comment type="similarity">
    <text evidence="2 17">Belongs to the UppP family.</text>
</comment>
<dbReference type="InterPro" id="IPR003824">
    <property type="entry name" value="UppP"/>
</dbReference>
<keyword evidence="7 17" id="KW-0378">Hydrolase</keyword>
<comment type="subcellular location">
    <subcellularLocation>
        <location evidence="1 17">Cell membrane</location>
        <topology evidence="1 17">Multi-pass membrane protein</topology>
    </subcellularLocation>
</comment>
<protein>
    <recommendedName>
        <fullName evidence="4 17">Undecaprenyl-diphosphatase</fullName>
        <ecNumber evidence="3 17">3.6.1.27</ecNumber>
    </recommendedName>
    <alternativeName>
        <fullName evidence="15 17">Bacitracin resistance protein</fullName>
    </alternativeName>
    <alternativeName>
        <fullName evidence="14 17">Undecaprenyl pyrophosphate phosphatase</fullName>
    </alternativeName>
</protein>
<sequence length="303" mass="33089">MNIDIWQTIVLALLQGVTELFPISSLGHTVIIPGLLGWGNMTTDTACGGESCFVPLITALHLGTSFALLFYFWRDWLQVAKTLVVTAKDWKRVRKGTPEWVSWLIIVGTIPAGVLGILLEHVLKHAFASPLIASTFLVVNGSALFFGEAMRRRSEAKLKALPPREREAHFRRLDSLTFKEALLVGTSQALSLIPGFSRSGMTIVGGLIARLTHEDAARYSFLLGTPIILAAAALEVPQLLHLPGSTLLLVLFGAVLSGIAAFLSTKFLLKYFETGRLDPFAYYCWGAGLISIILFFTVFSGRA</sequence>
<dbReference type="Pfam" id="PF02673">
    <property type="entry name" value="BacA"/>
    <property type="match status" value="1"/>
</dbReference>
<keyword evidence="9 17" id="KW-0573">Peptidoglycan synthesis</keyword>
<evidence type="ECO:0000256" key="8">
    <source>
        <dbReference type="ARBA" id="ARBA00022960"/>
    </source>
</evidence>
<evidence type="ECO:0000256" key="12">
    <source>
        <dbReference type="ARBA" id="ARBA00023251"/>
    </source>
</evidence>
<keyword evidence="8 17" id="KW-0133">Cell shape</keyword>
<evidence type="ECO:0000256" key="15">
    <source>
        <dbReference type="ARBA" id="ARBA00032932"/>
    </source>
</evidence>
<keyword evidence="6 17" id="KW-0812">Transmembrane</keyword>
<accession>A0A8J3MPK1</accession>
<dbReference type="GO" id="GO:0005886">
    <property type="term" value="C:plasma membrane"/>
    <property type="evidence" value="ECO:0007669"/>
    <property type="project" value="UniProtKB-SubCell"/>
</dbReference>
<proteinExistence type="inferred from homology"/>
<keyword evidence="5 17" id="KW-1003">Cell membrane</keyword>
<reference evidence="18" key="1">
    <citation type="submission" date="2020-10" db="EMBL/GenBank/DDBJ databases">
        <title>Taxonomic study of unclassified bacteria belonging to the class Ktedonobacteria.</title>
        <authorList>
            <person name="Yabe S."/>
            <person name="Wang C.M."/>
            <person name="Zheng Y."/>
            <person name="Sakai Y."/>
            <person name="Cavaletti L."/>
            <person name="Monciardini P."/>
            <person name="Donadio S."/>
        </authorList>
    </citation>
    <scope>NUCLEOTIDE SEQUENCE</scope>
    <source>
        <strain evidence="18">SOSP1-1</strain>
    </source>
</reference>
<comment type="catalytic activity">
    <reaction evidence="16 17">
        <text>di-trans,octa-cis-undecaprenyl diphosphate + H2O = di-trans,octa-cis-undecaprenyl phosphate + phosphate + H(+)</text>
        <dbReference type="Rhea" id="RHEA:28094"/>
        <dbReference type="ChEBI" id="CHEBI:15377"/>
        <dbReference type="ChEBI" id="CHEBI:15378"/>
        <dbReference type="ChEBI" id="CHEBI:43474"/>
        <dbReference type="ChEBI" id="CHEBI:58405"/>
        <dbReference type="ChEBI" id="CHEBI:60392"/>
        <dbReference type="EC" id="3.6.1.27"/>
    </reaction>
</comment>
<organism evidence="18 19">
    <name type="scientific">Ktedonospora formicarum</name>
    <dbReference type="NCBI Taxonomy" id="2778364"/>
    <lineage>
        <taxon>Bacteria</taxon>
        <taxon>Bacillati</taxon>
        <taxon>Chloroflexota</taxon>
        <taxon>Ktedonobacteria</taxon>
        <taxon>Ktedonobacterales</taxon>
        <taxon>Ktedonobacteraceae</taxon>
        <taxon>Ktedonospora</taxon>
    </lineage>
</organism>
<feature type="transmembrane region" description="Helical" evidence="17">
    <location>
        <begin position="100"/>
        <end position="119"/>
    </location>
</feature>
<dbReference type="Proteomes" id="UP000612362">
    <property type="component" value="Unassembled WGS sequence"/>
</dbReference>
<feature type="transmembrane region" description="Helical" evidence="17">
    <location>
        <begin position="280"/>
        <end position="299"/>
    </location>
</feature>
<name>A0A8J3MPK1_9CHLR</name>
<evidence type="ECO:0000313" key="19">
    <source>
        <dbReference type="Proteomes" id="UP000612362"/>
    </source>
</evidence>